<comment type="subcellular location">
    <subcellularLocation>
        <location evidence="1">Cell projection</location>
        <location evidence="1">Cilium</location>
    </subcellularLocation>
    <subcellularLocation>
        <location evidence="2">Cytoplasm</location>
    </subcellularLocation>
</comment>
<evidence type="ECO:0000256" key="2">
    <source>
        <dbReference type="ARBA" id="ARBA00004496"/>
    </source>
</evidence>
<comment type="similarity">
    <text evidence="8">Belongs to the tilB family.</text>
</comment>
<sequence length="373" mass="42826">MRITTDLLRRRSEHNEMVLSTLKEIALHQQEIEKIEVIGDVCRELEIIYLCNNYIPRIEGLRHLKFLTYLNLAVNNITEIDGLEGCESLVKLDLTVNFIPDPSTVPRLRANIFLETLHLTGNPCTNVPGYRHFVVQALPQLKTLDGEEIVRSEKIVARQDLPENTDNATEAAVRAQEEERVKAEMIAQGIDPFPPRFNEKGERVYGHTPEERLQILREQKEEEEKRKEKQKPAGSFSAMADELKAKPKMLTPEEEIEKYGRVLLRNEAKVDYRYEDDSDDRDDVVLFVQPGKFISTTSIDIDAQPSYIRILIKGKVLQLVHPVDVAVDKISVQRAQTTGELKLTMPVAAHVLQERKEKRERRKRMLGGSEDID</sequence>
<evidence type="ECO:0000256" key="4">
    <source>
        <dbReference type="ARBA" id="ARBA00022614"/>
    </source>
</evidence>
<dbReference type="PROSITE" id="PS51450">
    <property type="entry name" value="LRR"/>
    <property type="match status" value="2"/>
</dbReference>
<protein>
    <recommendedName>
        <fullName evidence="9">Dynein axonemal assembly factor 11-like CS domain-containing protein</fullName>
    </recommendedName>
</protein>
<accession>A0A7S1QKX6</accession>
<keyword evidence="4" id="KW-0433">Leucine-rich repeat</keyword>
<dbReference type="PANTHER" id="PTHR18849:SF0">
    <property type="entry name" value="CILIA- AND FLAGELLA-ASSOCIATED PROTEIN 410-RELATED"/>
    <property type="match status" value="1"/>
</dbReference>
<dbReference type="Gene3D" id="3.80.10.10">
    <property type="entry name" value="Ribonuclease Inhibitor"/>
    <property type="match status" value="1"/>
</dbReference>
<evidence type="ECO:0000256" key="1">
    <source>
        <dbReference type="ARBA" id="ARBA00004138"/>
    </source>
</evidence>
<keyword evidence="5" id="KW-0677">Repeat</keyword>
<keyword evidence="6" id="KW-0969">Cilium</keyword>
<name>A0A7S1QKX6_NEODS</name>
<dbReference type="AlphaFoldDB" id="A0A7S1QKX6"/>
<reference evidence="10" key="1">
    <citation type="submission" date="2021-01" db="EMBL/GenBank/DDBJ databases">
        <authorList>
            <person name="Corre E."/>
            <person name="Pelletier E."/>
            <person name="Niang G."/>
            <person name="Scheremetjew M."/>
            <person name="Finn R."/>
            <person name="Kale V."/>
            <person name="Holt S."/>
            <person name="Cochrane G."/>
            <person name="Meng A."/>
            <person name="Brown T."/>
            <person name="Cohen L."/>
        </authorList>
    </citation>
    <scope>NUCLEOTIDE SEQUENCE</scope>
    <source>
        <strain evidence="10">CCAP 1951/1</strain>
    </source>
</reference>
<keyword evidence="3" id="KW-0963">Cytoplasm</keyword>
<dbReference type="GO" id="GO:0005737">
    <property type="term" value="C:cytoplasm"/>
    <property type="evidence" value="ECO:0007669"/>
    <property type="project" value="UniProtKB-SubCell"/>
</dbReference>
<organism evidence="10">
    <name type="scientific">Neobodo designis</name>
    <name type="common">Flagellated protozoan</name>
    <name type="synonym">Bodo designis</name>
    <dbReference type="NCBI Taxonomy" id="312471"/>
    <lineage>
        <taxon>Eukaryota</taxon>
        <taxon>Discoba</taxon>
        <taxon>Euglenozoa</taxon>
        <taxon>Kinetoplastea</taxon>
        <taxon>Metakinetoplastina</taxon>
        <taxon>Neobodonida</taxon>
        <taxon>Neobodo</taxon>
    </lineage>
</organism>
<evidence type="ECO:0000256" key="3">
    <source>
        <dbReference type="ARBA" id="ARBA00022490"/>
    </source>
</evidence>
<evidence type="ECO:0000259" key="9">
    <source>
        <dbReference type="Pfam" id="PF23602"/>
    </source>
</evidence>
<dbReference type="InterPro" id="IPR056496">
    <property type="entry name" value="CS_DNAAF11_C"/>
</dbReference>
<dbReference type="InterPro" id="IPR032675">
    <property type="entry name" value="LRR_dom_sf"/>
</dbReference>
<feature type="domain" description="Dynein axonemal assembly factor 11-like CS" evidence="9">
    <location>
        <begin position="223"/>
        <end position="346"/>
    </location>
</feature>
<evidence type="ECO:0000256" key="8">
    <source>
        <dbReference type="ARBA" id="ARBA00049982"/>
    </source>
</evidence>
<evidence type="ECO:0000256" key="7">
    <source>
        <dbReference type="ARBA" id="ARBA00023273"/>
    </source>
</evidence>
<dbReference type="FunFam" id="3.80.10.10:FF:000052">
    <property type="entry name" value="Leucine rich repeat containing 6"/>
    <property type="match status" value="1"/>
</dbReference>
<evidence type="ECO:0000313" key="10">
    <source>
        <dbReference type="EMBL" id="CAD9141897.1"/>
    </source>
</evidence>
<evidence type="ECO:0000256" key="6">
    <source>
        <dbReference type="ARBA" id="ARBA00023069"/>
    </source>
</evidence>
<dbReference type="PANTHER" id="PTHR18849">
    <property type="entry name" value="LEUCINE RICH REPEAT PROTEIN"/>
    <property type="match status" value="1"/>
</dbReference>
<dbReference type="GO" id="GO:0005929">
    <property type="term" value="C:cilium"/>
    <property type="evidence" value="ECO:0007669"/>
    <property type="project" value="UniProtKB-SubCell"/>
</dbReference>
<keyword evidence="7" id="KW-0966">Cell projection</keyword>
<dbReference type="Pfam" id="PF14580">
    <property type="entry name" value="LRR_9"/>
    <property type="match status" value="1"/>
</dbReference>
<evidence type="ECO:0000256" key="5">
    <source>
        <dbReference type="ARBA" id="ARBA00022737"/>
    </source>
</evidence>
<gene>
    <name evidence="10" type="ORF">NDES1114_LOCUS28131</name>
</gene>
<dbReference type="EMBL" id="HBGF01042001">
    <property type="protein sequence ID" value="CAD9141897.1"/>
    <property type="molecule type" value="Transcribed_RNA"/>
</dbReference>
<dbReference type="InterPro" id="IPR001611">
    <property type="entry name" value="Leu-rich_rpt"/>
</dbReference>
<proteinExistence type="inferred from homology"/>
<dbReference type="Pfam" id="PF23602">
    <property type="entry name" value="CS_DNAAF11_C"/>
    <property type="match status" value="1"/>
</dbReference>
<dbReference type="SUPFAM" id="SSF52058">
    <property type="entry name" value="L domain-like"/>
    <property type="match status" value="1"/>
</dbReference>